<organism evidence="1">
    <name type="scientific">marine metagenome</name>
    <dbReference type="NCBI Taxonomy" id="408172"/>
    <lineage>
        <taxon>unclassified sequences</taxon>
        <taxon>metagenomes</taxon>
        <taxon>ecological metagenomes</taxon>
    </lineage>
</organism>
<sequence>VANVARLSGAELRPAFRPARVDHGSSCACFHSRPETMSSFSFDFTGLESALHKAYPEFFGRLSKKASDFTRNYGVMSMFLGSLRRVVDKYYWENFCG</sequence>
<evidence type="ECO:0000313" key="1">
    <source>
        <dbReference type="EMBL" id="SUZ85791.1"/>
    </source>
</evidence>
<gene>
    <name evidence="1" type="ORF">METZ01_LOCUS38645</name>
</gene>
<proteinExistence type="predicted"/>
<name>A0A381R231_9ZZZZ</name>
<reference evidence="1" key="1">
    <citation type="submission" date="2018-05" db="EMBL/GenBank/DDBJ databases">
        <authorList>
            <person name="Lanie J.A."/>
            <person name="Ng W.-L."/>
            <person name="Kazmierczak K.M."/>
            <person name="Andrzejewski T.M."/>
            <person name="Davidsen T.M."/>
            <person name="Wayne K.J."/>
            <person name="Tettelin H."/>
            <person name="Glass J.I."/>
            <person name="Rusch D."/>
            <person name="Podicherti R."/>
            <person name="Tsui H.-C.T."/>
            <person name="Winkler M.E."/>
        </authorList>
    </citation>
    <scope>NUCLEOTIDE SEQUENCE</scope>
</reference>
<accession>A0A381R231</accession>
<dbReference type="AlphaFoldDB" id="A0A381R231"/>
<dbReference type="EMBL" id="UINC01001651">
    <property type="protein sequence ID" value="SUZ85791.1"/>
    <property type="molecule type" value="Genomic_DNA"/>
</dbReference>
<protein>
    <submittedName>
        <fullName evidence="1">Uncharacterized protein</fullName>
    </submittedName>
</protein>
<feature type="non-terminal residue" evidence="1">
    <location>
        <position position="1"/>
    </location>
</feature>